<feature type="coiled-coil region" evidence="11">
    <location>
        <begin position="100"/>
        <end position="155"/>
    </location>
</feature>
<feature type="DNA-binding region" description="Homeobox" evidence="8">
    <location>
        <begin position="50"/>
        <end position="109"/>
    </location>
</feature>
<dbReference type="GO" id="GO:0009733">
    <property type="term" value="P:response to auxin"/>
    <property type="evidence" value="ECO:0007669"/>
    <property type="project" value="UniProtKB-ARBA"/>
</dbReference>
<evidence type="ECO:0000256" key="10">
    <source>
        <dbReference type="RuleBase" id="RU369038"/>
    </source>
</evidence>
<protein>
    <recommendedName>
        <fullName evidence="10">Homeobox-leucine zipper protein</fullName>
    </recommendedName>
    <alternativeName>
        <fullName evidence="10">HD-ZIP protein</fullName>
    </alternativeName>
    <alternativeName>
        <fullName evidence="10">Homeodomain transcription factor</fullName>
    </alternativeName>
</protein>
<dbReference type="Proteomes" id="UP000265566">
    <property type="component" value="Chromosome 5"/>
</dbReference>
<evidence type="ECO:0000313" key="17">
    <source>
        <dbReference type="Proteomes" id="UP000002051"/>
    </source>
</evidence>
<dbReference type="Gene3D" id="1.10.10.60">
    <property type="entry name" value="Homeodomain-like"/>
    <property type="match status" value="1"/>
</dbReference>
<keyword evidence="5 10" id="KW-0804">Transcription</keyword>
<feature type="domain" description="Homeobox" evidence="13">
    <location>
        <begin position="48"/>
        <end position="108"/>
    </location>
</feature>
<dbReference type="PROSITE" id="PS50071">
    <property type="entry name" value="HOMEOBOX_2"/>
    <property type="match status" value="1"/>
</dbReference>
<dbReference type="OMA" id="PMDTIND"/>
<dbReference type="GO" id="GO:0043565">
    <property type="term" value="F:sequence-specific DNA binding"/>
    <property type="evidence" value="ECO:0000318"/>
    <property type="project" value="GO_Central"/>
</dbReference>
<dbReference type="InterPro" id="IPR009057">
    <property type="entry name" value="Homeodomain-like_sf"/>
</dbReference>
<evidence type="ECO:0000313" key="16">
    <source>
        <dbReference type="EnsemblPlants" id="AES94908"/>
    </source>
</evidence>
<comment type="subcellular location">
    <subcellularLocation>
        <location evidence="1 8 9">Nucleus</location>
    </subcellularLocation>
</comment>
<dbReference type="SMART" id="SM00389">
    <property type="entry name" value="HOX"/>
    <property type="match status" value="1"/>
</dbReference>
<dbReference type="PaxDb" id="3880-AES94908"/>
<dbReference type="eggNOG" id="KOG0483">
    <property type="taxonomic scope" value="Eukaryota"/>
</dbReference>
<proteinExistence type="inferred from homology"/>
<sequence>MNHQDQMMLMSQLFPACEYTQIISQQGEKKPKPRRKRSKKNKGGENSANDMNKKRKLSDEQVNILEENFGNEHKLESEKKDRLAMELGLDPRQVAVWFQNRRARWKNKKLEEEYFSLKKNHESTILEKCLLETKMLKLREQLSEAEKEIQRLREPNSSSSTSSISQFMEVVDPQFHDEFEVNHIYNDDVFFMPDATYYFNGQEWINV</sequence>
<dbReference type="GO" id="GO:0045893">
    <property type="term" value="P:positive regulation of DNA-templated transcription"/>
    <property type="evidence" value="ECO:0000318"/>
    <property type="project" value="GO_Central"/>
</dbReference>
<reference evidence="14 17" key="1">
    <citation type="journal article" date="2011" name="Nature">
        <title>The Medicago genome provides insight into the evolution of rhizobial symbioses.</title>
        <authorList>
            <person name="Young N.D."/>
            <person name="Debelle F."/>
            <person name="Oldroyd G.E."/>
            <person name="Geurts R."/>
            <person name="Cannon S.B."/>
            <person name="Udvardi M.K."/>
            <person name="Benedito V.A."/>
            <person name="Mayer K.F."/>
            <person name="Gouzy J."/>
            <person name="Schoof H."/>
            <person name="Van de Peer Y."/>
            <person name="Proost S."/>
            <person name="Cook D.R."/>
            <person name="Meyers B.C."/>
            <person name="Spannagl M."/>
            <person name="Cheung F."/>
            <person name="De Mita S."/>
            <person name="Krishnakumar V."/>
            <person name="Gundlach H."/>
            <person name="Zhou S."/>
            <person name="Mudge J."/>
            <person name="Bharti A.K."/>
            <person name="Murray J.D."/>
            <person name="Naoumkina M.A."/>
            <person name="Rosen B."/>
            <person name="Silverstein K.A."/>
            <person name="Tang H."/>
            <person name="Rombauts S."/>
            <person name="Zhao P.X."/>
            <person name="Zhou P."/>
            <person name="Barbe V."/>
            <person name="Bardou P."/>
            <person name="Bechner M."/>
            <person name="Bellec A."/>
            <person name="Berger A."/>
            <person name="Berges H."/>
            <person name="Bidwell S."/>
            <person name="Bisseling T."/>
            <person name="Choisne N."/>
            <person name="Couloux A."/>
            <person name="Denny R."/>
            <person name="Deshpande S."/>
            <person name="Dai X."/>
            <person name="Doyle J.J."/>
            <person name="Dudez A.M."/>
            <person name="Farmer A.D."/>
            <person name="Fouteau S."/>
            <person name="Franken C."/>
            <person name="Gibelin C."/>
            <person name="Gish J."/>
            <person name="Goldstein S."/>
            <person name="Gonzalez A.J."/>
            <person name="Green P.J."/>
            <person name="Hallab A."/>
            <person name="Hartog M."/>
            <person name="Hua A."/>
            <person name="Humphray S.J."/>
            <person name="Jeong D.H."/>
            <person name="Jing Y."/>
            <person name="Jocker A."/>
            <person name="Kenton S.M."/>
            <person name="Kim D.J."/>
            <person name="Klee K."/>
            <person name="Lai H."/>
            <person name="Lang C."/>
            <person name="Lin S."/>
            <person name="Macmil S.L."/>
            <person name="Magdelenat G."/>
            <person name="Matthews L."/>
            <person name="McCorrison J."/>
            <person name="Monaghan E.L."/>
            <person name="Mun J.H."/>
            <person name="Najar F.Z."/>
            <person name="Nicholson C."/>
            <person name="Noirot C."/>
            <person name="O'Bleness M."/>
            <person name="Paule C.R."/>
            <person name="Poulain J."/>
            <person name="Prion F."/>
            <person name="Qin B."/>
            <person name="Qu C."/>
            <person name="Retzel E.F."/>
            <person name="Riddle C."/>
            <person name="Sallet E."/>
            <person name="Samain S."/>
            <person name="Samson N."/>
            <person name="Sanders I."/>
            <person name="Saurat O."/>
            <person name="Scarpelli C."/>
            <person name="Schiex T."/>
            <person name="Segurens B."/>
            <person name="Severin A.J."/>
            <person name="Sherrier D.J."/>
            <person name="Shi R."/>
            <person name="Sims S."/>
            <person name="Singer S.R."/>
            <person name="Sinharoy S."/>
            <person name="Sterck L."/>
            <person name="Viollet A."/>
            <person name="Wang B.B."/>
            <person name="Wang K."/>
            <person name="Wang M."/>
            <person name="Wang X."/>
            <person name="Warfsmann J."/>
            <person name="Weissenbach J."/>
            <person name="White D.D."/>
            <person name="White J.D."/>
            <person name="Wiley G.B."/>
            <person name="Wincker P."/>
            <person name="Xing Y."/>
            <person name="Yang L."/>
            <person name="Yao Z."/>
            <person name="Ying F."/>
            <person name="Zhai J."/>
            <person name="Zhou L."/>
            <person name="Zuber A."/>
            <person name="Denarie J."/>
            <person name="Dixon R.A."/>
            <person name="May G.D."/>
            <person name="Schwartz D.C."/>
            <person name="Rogers J."/>
            <person name="Quetier F."/>
            <person name="Town C.D."/>
            <person name="Roe B.A."/>
        </authorList>
    </citation>
    <scope>NUCLEOTIDE SEQUENCE [LARGE SCALE GENOMIC DNA]</scope>
    <source>
        <strain evidence="14">A17</strain>
        <strain evidence="16 17">cv. Jemalong A17</strain>
    </source>
</reference>
<accession>G7KC76</accession>
<feature type="region of interest" description="Disordered" evidence="12">
    <location>
        <begin position="23"/>
        <end position="58"/>
    </location>
</feature>
<dbReference type="KEGG" id="mtr:11405858"/>
<dbReference type="EMBL" id="CM001221">
    <property type="protein sequence ID" value="AES94908.1"/>
    <property type="molecule type" value="Genomic_DNA"/>
</dbReference>
<evidence type="ECO:0000256" key="2">
    <source>
        <dbReference type="ARBA" id="ARBA00023015"/>
    </source>
</evidence>
<evidence type="ECO:0000256" key="5">
    <source>
        <dbReference type="ARBA" id="ARBA00023163"/>
    </source>
</evidence>
<name>G7KC76_MEDTR</name>
<dbReference type="InterPro" id="IPR000047">
    <property type="entry name" value="HTH_motif"/>
</dbReference>
<dbReference type="InterPro" id="IPR017970">
    <property type="entry name" value="Homeobox_CS"/>
</dbReference>
<keyword evidence="17" id="KW-1185">Reference proteome</keyword>
<dbReference type="Proteomes" id="UP000002051">
    <property type="component" value="Chromosome 5"/>
</dbReference>
<dbReference type="Gramene" id="rna29155">
    <property type="protein sequence ID" value="RHN54163.1"/>
    <property type="gene ID" value="gene29155"/>
</dbReference>
<dbReference type="InterPro" id="IPR001356">
    <property type="entry name" value="HD"/>
</dbReference>
<keyword evidence="3 8" id="KW-0238">DNA-binding</keyword>
<keyword evidence="2 10" id="KW-0805">Transcription regulation</keyword>
<comment type="similarity">
    <text evidence="7 10">Belongs to the HD-ZIP homeobox family. Class I subfamily.</text>
</comment>
<dbReference type="Pfam" id="PF00046">
    <property type="entry name" value="Homeodomain"/>
    <property type="match status" value="1"/>
</dbReference>
<gene>
    <name evidence="16" type="primary">11405858</name>
    <name evidence="14" type="ordered locus">MTR_5g019680</name>
    <name evidence="15" type="ORF">MtrunA17_Chr5g0403701</name>
</gene>
<evidence type="ECO:0000313" key="15">
    <source>
        <dbReference type="EMBL" id="RHN54163.1"/>
    </source>
</evidence>
<reference evidence="14 17" key="2">
    <citation type="journal article" date="2014" name="BMC Genomics">
        <title>An improved genome release (version Mt4.0) for the model legume Medicago truncatula.</title>
        <authorList>
            <person name="Tang H."/>
            <person name="Krishnakumar V."/>
            <person name="Bidwell S."/>
            <person name="Rosen B."/>
            <person name="Chan A."/>
            <person name="Zhou S."/>
            <person name="Gentzbittel L."/>
            <person name="Childs K.L."/>
            <person name="Yandell M."/>
            <person name="Gundlach H."/>
            <person name="Mayer K.F."/>
            <person name="Schwartz D.C."/>
            <person name="Town C.D."/>
        </authorList>
    </citation>
    <scope>GENOME REANNOTATION</scope>
    <source>
        <strain evidence="16 17">cv. Jemalong A17</strain>
    </source>
</reference>
<evidence type="ECO:0000256" key="7">
    <source>
        <dbReference type="ARBA" id="ARBA00025748"/>
    </source>
</evidence>
<dbReference type="InterPro" id="IPR045224">
    <property type="entry name" value="HDZip_class_I_plant"/>
</dbReference>
<dbReference type="AlphaFoldDB" id="G7KC76"/>
<evidence type="ECO:0000256" key="12">
    <source>
        <dbReference type="SAM" id="MobiDB-lite"/>
    </source>
</evidence>
<evidence type="ECO:0000256" key="4">
    <source>
        <dbReference type="ARBA" id="ARBA00023155"/>
    </source>
</evidence>
<evidence type="ECO:0000256" key="3">
    <source>
        <dbReference type="ARBA" id="ARBA00023125"/>
    </source>
</evidence>
<comment type="function">
    <text evidence="10">Transcription factor.</text>
</comment>
<reference evidence="16" key="3">
    <citation type="submission" date="2015-04" db="UniProtKB">
        <authorList>
            <consortium name="EnsemblPlants"/>
        </authorList>
    </citation>
    <scope>IDENTIFICATION</scope>
    <source>
        <strain evidence="16">cv. Jemalong A17</strain>
    </source>
</reference>
<dbReference type="GO" id="GO:0005634">
    <property type="term" value="C:nucleus"/>
    <property type="evidence" value="ECO:0000318"/>
    <property type="project" value="GO_Central"/>
</dbReference>
<reference evidence="15" key="5">
    <citation type="journal article" date="2018" name="Nat. Plants">
        <title>Whole-genome landscape of Medicago truncatula symbiotic genes.</title>
        <authorList>
            <person name="Pecrix Y."/>
            <person name="Gamas P."/>
            <person name="Carrere S."/>
        </authorList>
    </citation>
    <scope>NUCLEOTIDE SEQUENCE</scope>
    <source>
        <tissue evidence="15">Leaves</tissue>
    </source>
</reference>
<dbReference type="PANTHER" id="PTHR24326:SF527">
    <property type="entry name" value="HOMEOBOX-LEUCINE ZIPPER PROTEIN ATHB-40"/>
    <property type="match status" value="1"/>
</dbReference>
<dbReference type="CDD" id="cd00086">
    <property type="entry name" value="homeodomain"/>
    <property type="match status" value="1"/>
</dbReference>
<feature type="compositionally biased region" description="Basic residues" evidence="12">
    <location>
        <begin position="31"/>
        <end position="41"/>
    </location>
</feature>
<evidence type="ECO:0000259" key="13">
    <source>
        <dbReference type="PROSITE" id="PS50071"/>
    </source>
</evidence>
<evidence type="ECO:0000313" key="18">
    <source>
        <dbReference type="Proteomes" id="UP000265566"/>
    </source>
</evidence>
<dbReference type="FunFam" id="1.10.10.60:FF:000241">
    <property type="entry name" value="homeobox-leucine zipper protein ATHB-40"/>
    <property type="match status" value="1"/>
</dbReference>
<keyword evidence="11" id="KW-0175">Coiled coil</keyword>
<evidence type="ECO:0000256" key="1">
    <source>
        <dbReference type="ARBA" id="ARBA00004123"/>
    </source>
</evidence>
<organism evidence="14 17">
    <name type="scientific">Medicago truncatula</name>
    <name type="common">Barrel medic</name>
    <name type="synonym">Medicago tribuloides</name>
    <dbReference type="NCBI Taxonomy" id="3880"/>
    <lineage>
        <taxon>Eukaryota</taxon>
        <taxon>Viridiplantae</taxon>
        <taxon>Streptophyta</taxon>
        <taxon>Embryophyta</taxon>
        <taxon>Tracheophyta</taxon>
        <taxon>Spermatophyta</taxon>
        <taxon>Magnoliopsida</taxon>
        <taxon>eudicotyledons</taxon>
        <taxon>Gunneridae</taxon>
        <taxon>Pentapetalae</taxon>
        <taxon>rosids</taxon>
        <taxon>fabids</taxon>
        <taxon>Fabales</taxon>
        <taxon>Fabaceae</taxon>
        <taxon>Papilionoideae</taxon>
        <taxon>50 kb inversion clade</taxon>
        <taxon>NPAAA clade</taxon>
        <taxon>Hologalegina</taxon>
        <taxon>IRL clade</taxon>
        <taxon>Trifolieae</taxon>
        <taxon>Medicago</taxon>
    </lineage>
</organism>
<evidence type="ECO:0000256" key="9">
    <source>
        <dbReference type="RuleBase" id="RU000682"/>
    </source>
</evidence>
<keyword evidence="4 8" id="KW-0371">Homeobox</keyword>
<evidence type="ECO:0000256" key="8">
    <source>
        <dbReference type="PROSITE-ProRule" id="PRU00108"/>
    </source>
</evidence>
<evidence type="ECO:0000256" key="11">
    <source>
        <dbReference type="SAM" id="Coils"/>
    </source>
</evidence>
<evidence type="ECO:0000313" key="14">
    <source>
        <dbReference type="EMBL" id="AES94908.1"/>
    </source>
</evidence>
<dbReference type="GO" id="GO:0000981">
    <property type="term" value="F:DNA-binding transcription factor activity, RNA polymerase II-specific"/>
    <property type="evidence" value="ECO:0007669"/>
    <property type="project" value="UniProtKB-UniRule"/>
</dbReference>
<keyword evidence="6 8" id="KW-0539">Nucleus</keyword>
<dbReference type="PANTHER" id="PTHR24326">
    <property type="entry name" value="HOMEOBOX-LEUCINE ZIPPER PROTEIN"/>
    <property type="match status" value="1"/>
</dbReference>
<dbReference type="EnsemblPlants" id="AES94908">
    <property type="protein sequence ID" value="AES94908"/>
    <property type="gene ID" value="MTR_5g019680"/>
</dbReference>
<dbReference type="SUPFAM" id="SSF46689">
    <property type="entry name" value="Homeodomain-like"/>
    <property type="match status" value="1"/>
</dbReference>
<reference evidence="18" key="4">
    <citation type="journal article" date="2018" name="Nat. Plants">
        <title>Whole-genome landscape of Medicago truncatula symbiotic genes.</title>
        <authorList>
            <person name="Pecrix Y."/>
            <person name="Staton S.E."/>
            <person name="Sallet E."/>
            <person name="Lelandais-Briere C."/>
            <person name="Moreau S."/>
            <person name="Carrere S."/>
            <person name="Blein T."/>
            <person name="Jardinaud M.F."/>
            <person name="Latrasse D."/>
            <person name="Zouine M."/>
            <person name="Zahm M."/>
            <person name="Kreplak J."/>
            <person name="Mayjonade B."/>
            <person name="Satge C."/>
            <person name="Perez M."/>
            <person name="Cauet S."/>
            <person name="Marande W."/>
            <person name="Chantry-Darmon C."/>
            <person name="Lopez-Roques C."/>
            <person name="Bouchez O."/>
            <person name="Berard A."/>
            <person name="Debelle F."/>
            <person name="Munos S."/>
            <person name="Bendahmane A."/>
            <person name="Berges H."/>
            <person name="Niebel A."/>
            <person name="Buitink J."/>
            <person name="Frugier F."/>
            <person name="Benhamed M."/>
            <person name="Crespi M."/>
            <person name="Gouzy J."/>
            <person name="Gamas P."/>
        </authorList>
    </citation>
    <scope>NUCLEOTIDE SEQUENCE [LARGE SCALE GENOMIC DNA]</scope>
    <source>
        <strain evidence="18">cv. Jemalong A17</strain>
    </source>
</reference>
<dbReference type="EMBL" id="PSQE01000005">
    <property type="protein sequence ID" value="RHN54163.1"/>
    <property type="molecule type" value="Genomic_DNA"/>
</dbReference>
<dbReference type="HOGENOM" id="CLU_100008_1_0_1"/>
<dbReference type="PRINTS" id="PR00031">
    <property type="entry name" value="HTHREPRESSR"/>
</dbReference>
<evidence type="ECO:0000256" key="6">
    <source>
        <dbReference type="ARBA" id="ARBA00023242"/>
    </source>
</evidence>
<dbReference type="PROSITE" id="PS00027">
    <property type="entry name" value="HOMEOBOX_1"/>
    <property type="match status" value="1"/>
</dbReference>